<dbReference type="GO" id="GO:0046685">
    <property type="term" value="P:response to arsenic-containing substance"/>
    <property type="evidence" value="ECO:0007669"/>
    <property type="project" value="UniProtKB-KW"/>
</dbReference>
<dbReference type="GO" id="GO:0015105">
    <property type="term" value="F:arsenite transmembrane transporter activity"/>
    <property type="evidence" value="ECO:0007669"/>
    <property type="project" value="InterPro"/>
</dbReference>
<comment type="similarity">
    <text evidence="2 8">Belongs to the ArsB family.</text>
</comment>
<gene>
    <name evidence="9" type="ORF">HIJ39_14930</name>
</gene>
<dbReference type="NCBIfam" id="NF011980">
    <property type="entry name" value="PRK15445.1"/>
    <property type="match status" value="1"/>
</dbReference>
<evidence type="ECO:0000313" key="9">
    <source>
        <dbReference type="EMBL" id="NMP23635.1"/>
    </source>
</evidence>
<keyword evidence="10" id="KW-1185">Reference proteome</keyword>
<dbReference type="PANTHER" id="PTHR43302:SF5">
    <property type="entry name" value="TRANSPORTER ARSB-RELATED"/>
    <property type="match status" value="1"/>
</dbReference>
<dbReference type="NCBIfam" id="TIGR00935">
    <property type="entry name" value="2a45"/>
    <property type="match status" value="1"/>
</dbReference>
<keyword evidence="3" id="KW-1003">Cell membrane</keyword>
<evidence type="ECO:0000256" key="4">
    <source>
        <dbReference type="ARBA" id="ARBA00022692"/>
    </source>
</evidence>
<evidence type="ECO:0000313" key="10">
    <source>
        <dbReference type="Proteomes" id="UP000533476"/>
    </source>
</evidence>
<dbReference type="Proteomes" id="UP000533476">
    <property type="component" value="Unassembled WGS sequence"/>
</dbReference>
<dbReference type="EMBL" id="JABBVZ010000059">
    <property type="protein sequence ID" value="NMP23635.1"/>
    <property type="molecule type" value="Genomic_DNA"/>
</dbReference>
<keyword evidence="7 8" id="KW-0472">Membrane</keyword>
<dbReference type="CDD" id="cd01118">
    <property type="entry name" value="ArsB_permease"/>
    <property type="match status" value="1"/>
</dbReference>
<feature type="transmembrane region" description="Helical" evidence="8">
    <location>
        <begin position="53"/>
        <end position="75"/>
    </location>
</feature>
<dbReference type="GO" id="GO:0005886">
    <property type="term" value="C:plasma membrane"/>
    <property type="evidence" value="ECO:0007669"/>
    <property type="project" value="UniProtKB-SubCell"/>
</dbReference>
<keyword evidence="5 8" id="KW-0059">Arsenical resistance</keyword>
<comment type="function">
    <text evidence="8">Involved in arsenical resistance. Thought to form the channel of an arsenite pump.</text>
</comment>
<evidence type="ECO:0000256" key="7">
    <source>
        <dbReference type="ARBA" id="ARBA00023136"/>
    </source>
</evidence>
<sequence>MTQLLAVLIFVATLVLVIWQPRGLGIGWTAVGGAALSLIVRVVTLQDVWAVTRIVWDATLTFVAIIITSTILDRIGFFEWAALKMARAAHGDGRRVFVYVIVLGAIVSAFFANDGAALILTPIVLEKVKLLKFDLKKTLPFVMASGFIADTTSLPLVVSNLVNIVSADYFHVGFVTYAIHMLVPDLFSFAASLLVLYLFFYRDIPVRYNPEDVSDPESAIRNYTMFRLSWLILGILMVGYILTELLHVPVSLVAGVIAMVFLIVGTRQRAIQPWHVVRDAPWSIVAFSIGMYVVVYGLRDAGLIVVLSRLVHHTAAGGLYVGTVGMGVIAAILSSIMNNMPTVMIDALAIHAAHVAPTMERSMVYANVIGSDLGPKITPIGSLATLLWLHVLGTRGIRITWGRYMKTGIILTIPTLIITLSGLYLWTTFIGS</sequence>
<accession>A0A7Y0L5K3</accession>
<dbReference type="PANTHER" id="PTHR43302">
    <property type="entry name" value="TRANSPORTER ARSB-RELATED"/>
    <property type="match status" value="1"/>
</dbReference>
<dbReference type="AlphaFoldDB" id="A0A7Y0L5K3"/>
<evidence type="ECO:0000256" key="8">
    <source>
        <dbReference type="RuleBase" id="RU004993"/>
    </source>
</evidence>
<feature type="transmembrane region" description="Helical" evidence="8">
    <location>
        <begin position="220"/>
        <end position="238"/>
    </location>
</feature>
<name>A0A7Y0L5K3_9FIRM</name>
<evidence type="ECO:0000256" key="3">
    <source>
        <dbReference type="ARBA" id="ARBA00022475"/>
    </source>
</evidence>
<feature type="transmembrane region" description="Helical" evidence="8">
    <location>
        <begin position="141"/>
        <end position="162"/>
    </location>
</feature>
<keyword evidence="8" id="KW-0813">Transport</keyword>
<dbReference type="InterPro" id="IPR000802">
    <property type="entry name" value="Arsenical_pump_ArsB"/>
</dbReference>
<keyword evidence="4 8" id="KW-0812">Transmembrane</keyword>
<feature type="transmembrane region" description="Helical" evidence="8">
    <location>
        <begin position="284"/>
        <end position="307"/>
    </location>
</feature>
<dbReference type="RefSeq" id="WP_169101092.1">
    <property type="nucleotide sequence ID" value="NZ_JABBVZ010000059.1"/>
</dbReference>
<dbReference type="Pfam" id="PF02040">
    <property type="entry name" value="ArsB"/>
    <property type="match status" value="1"/>
</dbReference>
<keyword evidence="6 8" id="KW-1133">Transmembrane helix</keyword>
<comment type="caution">
    <text evidence="8">Lacks conserved residue(s) required for the propagation of feature annotation.</text>
</comment>
<evidence type="ECO:0000256" key="5">
    <source>
        <dbReference type="ARBA" id="ARBA00022849"/>
    </source>
</evidence>
<feature type="transmembrane region" description="Helical" evidence="8">
    <location>
        <begin position="319"/>
        <end position="337"/>
    </location>
</feature>
<evidence type="ECO:0000256" key="2">
    <source>
        <dbReference type="ARBA" id="ARBA00006433"/>
    </source>
</evidence>
<reference evidence="9 10" key="1">
    <citation type="submission" date="2020-04" db="EMBL/GenBank/DDBJ databases">
        <authorList>
            <person name="Zhang R."/>
            <person name="Schippers A."/>
        </authorList>
    </citation>
    <scope>NUCLEOTIDE SEQUENCE [LARGE SCALE GENOMIC DNA]</scope>
    <source>
        <strain evidence="9 10">DSM 109850</strain>
    </source>
</reference>
<feature type="transmembrane region" description="Helical" evidence="8">
    <location>
        <begin position="245"/>
        <end position="264"/>
    </location>
</feature>
<proteinExistence type="inferred from homology"/>
<comment type="subcellular location">
    <subcellularLocation>
        <location evidence="1 8">Cell membrane</location>
        <topology evidence="1 8">Multi-pass membrane protein</topology>
    </subcellularLocation>
</comment>
<comment type="caution">
    <text evidence="9">The sequence shown here is derived from an EMBL/GenBank/DDBJ whole genome shotgun (WGS) entry which is preliminary data.</text>
</comment>
<dbReference type="PRINTS" id="PR00758">
    <property type="entry name" value="ARSENICPUMP"/>
</dbReference>
<evidence type="ECO:0000256" key="6">
    <source>
        <dbReference type="ARBA" id="ARBA00022989"/>
    </source>
</evidence>
<protein>
    <recommendedName>
        <fullName evidence="8">Arsenical pump membrane protein</fullName>
    </recommendedName>
</protein>
<organism evidence="9 10">
    <name type="scientific">Sulfobacillus harzensis</name>
    <dbReference type="NCBI Taxonomy" id="2729629"/>
    <lineage>
        <taxon>Bacteria</taxon>
        <taxon>Bacillati</taxon>
        <taxon>Bacillota</taxon>
        <taxon>Clostridia</taxon>
        <taxon>Eubacteriales</taxon>
        <taxon>Clostridiales Family XVII. Incertae Sedis</taxon>
        <taxon>Sulfobacillus</taxon>
    </lineage>
</organism>
<feature type="transmembrane region" description="Helical" evidence="8">
    <location>
        <begin position="96"/>
        <end position="121"/>
    </location>
</feature>
<feature type="transmembrane region" description="Helical" evidence="8">
    <location>
        <begin position="409"/>
        <end position="427"/>
    </location>
</feature>
<evidence type="ECO:0000256" key="1">
    <source>
        <dbReference type="ARBA" id="ARBA00004651"/>
    </source>
</evidence>
<feature type="transmembrane region" description="Helical" evidence="8">
    <location>
        <begin position="174"/>
        <end position="200"/>
    </location>
</feature>